<protein>
    <submittedName>
        <fullName evidence="3">Glycoprotein A33 (transmembrane), paralog b</fullName>
    </submittedName>
</protein>
<dbReference type="OMA" id="TEMSGYY"/>
<dbReference type="InterPro" id="IPR013783">
    <property type="entry name" value="Ig-like_fold"/>
</dbReference>
<evidence type="ECO:0000259" key="2">
    <source>
        <dbReference type="PROSITE" id="PS50835"/>
    </source>
</evidence>
<dbReference type="Pfam" id="PF13927">
    <property type="entry name" value="Ig_3"/>
    <property type="match status" value="1"/>
</dbReference>
<evidence type="ECO:0000313" key="4">
    <source>
        <dbReference type="Proteomes" id="UP000472267"/>
    </source>
</evidence>
<dbReference type="Gene3D" id="2.60.40.10">
    <property type="entry name" value="Immunoglobulins"/>
    <property type="match status" value="2"/>
</dbReference>
<keyword evidence="1" id="KW-0472">Membrane</keyword>
<reference evidence="3" key="3">
    <citation type="submission" date="2025-09" db="UniProtKB">
        <authorList>
            <consortium name="Ensembl"/>
        </authorList>
    </citation>
    <scope>IDENTIFICATION</scope>
</reference>
<dbReference type="InterPro" id="IPR003599">
    <property type="entry name" value="Ig_sub"/>
</dbReference>
<dbReference type="SMART" id="SM00409">
    <property type="entry name" value="IG"/>
    <property type="match status" value="1"/>
</dbReference>
<evidence type="ECO:0000313" key="3">
    <source>
        <dbReference type="Ensembl" id="ENSSFAP00005045533.1"/>
    </source>
</evidence>
<keyword evidence="1" id="KW-0812">Transmembrane</keyword>
<dbReference type="NCBIfam" id="TIGR01167">
    <property type="entry name" value="LPXTG_anchor"/>
    <property type="match status" value="1"/>
</dbReference>
<dbReference type="InParanoid" id="A0A672IUA7"/>
<dbReference type="PANTHER" id="PTHR44969">
    <property type="entry name" value="CELL SURFACE A33 ANTIGEN"/>
    <property type="match status" value="1"/>
</dbReference>
<dbReference type="AlphaFoldDB" id="A0A672IUA7"/>
<proteinExistence type="predicted"/>
<organism evidence="3 4">
    <name type="scientific">Salarias fasciatus</name>
    <name type="common">Jewelled blenny</name>
    <name type="synonym">Blennius fasciatus</name>
    <dbReference type="NCBI Taxonomy" id="181472"/>
    <lineage>
        <taxon>Eukaryota</taxon>
        <taxon>Metazoa</taxon>
        <taxon>Chordata</taxon>
        <taxon>Craniata</taxon>
        <taxon>Vertebrata</taxon>
        <taxon>Euteleostomi</taxon>
        <taxon>Actinopterygii</taxon>
        <taxon>Neopterygii</taxon>
        <taxon>Teleostei</taxon>
        <taxon>Neoteleostei</taxon>
        <taxon>Acanthomorphata</taxon>
        <taxon>Ovalentaria</taxon>
        <taxon>Blenniimorphae</taxon>
        <taxon>Blenniiformes</taxon>
        <taxon>Blennioidei</taxon>
        <taxon>Blenniidae</taxon>
        <taxon>Salariinae</taxon>
        <taxon>Salarias</taxon>
    </lineage>
</organism>
<keyword evidence="4" id="KW-1185">Reference proteome</keyword>
<dbReference type="PANTHER" id="PTHR44969:SF1">
    <property type="entry name" value="CELL SURFACE A33 ANTIGEN"/>
    <property type="match status" value="1"/>
</dbReference>
<name>A0A672IUA7_SALFA</name>
<keyword evidence="1" id="KW-1133">Transmembrane helix</keyword>
<dbReference type="Proteomes" id="UP000472267">
    <property type="component" value="Chromosome 16"/>
</dbReference>
<dbReference type="PROSITE" id="PS50835">
    <property type="entry name" value="IG_LIKE"/>
    <property type="match status" value="1"/>
</dbReference>
<dbReference type="CDD" id="cd12087">
    <property type="entry name" value="TM_EGFR-like"/>
    <property type="match status" value="1"/>
</dbReference>
<dbReference type="GO" id="GO:0005886">
    <property type="term" value="C:plasma membrane"/>
    <property type="evidence" value="ECO:0007669"/>
    <property type="project" value="InterPro"/>
</dbReference>
<accession>A0A672IUA7</accession>
<sequence length="217" mass="24025">MAESKCVNLATMEVDLDQRRSSLTLTETTLEDSRHYQCSVTIPNDDEGNTAATTSLLVLVAPSTPICSIQGTAEYYQDIKLTCLSEEGSPAPVYDWKSYNVENNPRQLPPKDGVLSLFNITRETSGFFTCSSTNRVGSASCTFTLAVMPPSSNTGTIIGIVAGVIAGLVLIAILIYCLRRRKKNKNQAHDERYLLSKKPLEIPFNLETLLFLWLYDF</sequence>
<dbReference type="InterPro" id="IPR036179">
    <property type="entry name" value="Ig-like_dom_sf"/>
</dbReference>
<dbReference type="SUPFAM" id="SSF48726">
    <property type="entry name" value="Immunoglobulin"/>
    <property type="match status" value="2"/>
</dbReference>
<feature type="domain" description="Ig-like" evidence="2">
    <location>
        <begin position="62"/>
        <end position="146"/>
    </location>
</feature>
<reference evidence="3" key="2">
    <citation type="submission" date="2025-08" db="UniProtKB">
        <authorList>
            <consortium name="Ensembl"/>
        </authorList>
    </citation>
    <scope>IDENTIFICATION</scope>
</reference>
<feature type="transmembrane region" description="Helical" evidence="1">
    <location>
        <begin position="157"/>
        <end position="178"/>
    </location>
</feature>
<dbReference type="InterPro" id="IPR007110">
    <property type="entry name" value="Ig-like_dom"/>
</dbReference>
<dbReference type="Ensembl" id="ENSSFAT00005047110.1">
    <property type="protein sequence ID" value="ENSSFAP00005045533.1"/>
    <property type="gene ID" value="ENSSFAG00005022280.1"/>
</dbReference>
<dbReference type="InterPro" id="IPR042474">
    <property type="entry name" value="A33"/>
</dbReference>
<reference evidence="3" key="1">
    <citation type="submission" date="2019-06" db="EMBL/GenBank/DDBJ databases">
        <authorList>
            <consortium name="Wellcome Sanger Institute Data Sharing"/>
        </authorList>
    </citation>
    <scope>NUCLEOTIDE SEQUENCE [LARGE SCALE GENOMIC DNA]</scope>
</reference>
<evidence type="ECO:0000256" key="1">
    <source>
        <dbReference type="SAM" id="Phobius"/>
    </source>
</evidence>